<dbReference type="Gene3D" id="3.40.50.880">
    <property type="match status" value="1"/>
</dbReference>
<evidence type="ECO:0000256" key="2">
    <source>
        <dbReference type="ARBA" id="ARBA00023125"/>
    </source>
</evidence>
<dbReference type="GO" id="GO:0003700">
    <property type="term" value="F:DNA-binding transcription factor activity"/>
    <property type="evidence" value="ECO:0007669"/>
    <property type="project" value="InterPro"/>
</dbReference>
<evidence type="ECO:0000313" key="6">
    <source>
        <dbReference type="Proteomes" id="UP000194946"/>
    </source>
</evidence>
<dbReference type="Gene3D" id="1.10.10.60">
    <property type="entry name" value="Homeodomain-like"/>
    <property type="match status" value="2"/>
</dbReference>
<keyword evidence="3" id="KW-0804">Transcription</keyword>
<dbReference type="AlphaFoldDB" id="A0A251ZSD9"/>
<evidence type="ECO:0000259" key="4">
    <source>
        <dbReference type="PROSITE" id="PS01124"/>
    </source>
</evidence>
<comment type="caution">
    <text evidence="5">The sequence shown here is derived from an EMBL/GenBank/DDBJ whole genome shotgun (WGS) entry which is preliminary data.</text>
</comment>
<evidence type="ECO:0000256" key="3">
    <source>
        <dbReference type="ARBA" id="ARBA00023163"/>
    </source>
</evidence>
<keyword evidence="2" id="KW-0238">DNA-binding</keyword>
<dbReference type="InterPro" id="IPR029062">
    <property type="entry name" value="Class_I_gatase-like"/>
</dbReference>
<evidence type="ECO:0000256" key="1">
    <source>
        <dbReference type="ARBA" id="ARBA00023015"/>
    </source>
</evidence>
<dbReference type="PROSITE" id="PS01124">
    <property type="entry name" value="HTH_ARAC_FAMILY_2"/>
    <property type="match status" value="1"/>
</dbReference>
<dbReference type="SUPFAM" id="SSF52317">
    <property type="entry name" value="Class I glutamine amidotransferase-like"/>
    <property type="match status" value="1"/>
</dbReference>
<dbReference type="InterPro" id="IPR002818">
    <property type="entry name" value="DJ-1/PfpI"/>
</dbReference>
<dbReference type="SMART" id="SM00342">
    <property type="entry name" value="HTH_ARAC"/>
    <property type="match status" value="1"/>
</dbReference>
<dbReference type="GO" id="GO:0043565">
    <property type="term" value="F:sequence-specific DNA binding"/>
    <property type="evidence" value="ECO:0007669"/>
    <property type="project" value="InterPro"/>
</dbReference>
<proteinExistence type="predicted"/>
<organism evidence="5 6">
    <name type="scientific">Commensalibacter intestini</name>
    <dbReference type="NCBI Taxonomy" id="479936"/>
    <lineage>
        <taxon>Bacteria</taxon>
        <taxon>Pseudomonadati</taxon>
        <taxon>Pseudomonadota</taxon>
        <taxon>Alphaproteobacteria</taxon>
        <taxon>Acetobacterales</taxon>
        <taxon>Acetobacteraceae</taxon>
    </lineage>
</organism>
<dbReference type="RefSeq" id="WP_008854385.1">
    <property type="nucleotide sequence ID" value="NZ_JOPB01000048.1"/>
</dbReference>
<dbReference type="PROSITE" id="PS00041">
    <property type="entry name" value="HTH_ARAC_FAMILY_1"/>
    <property type="match status" value="1"/>
</dbReference>
<dbReference type="Pfam" id="PF12833">
    <property type="entry name" value="HTH_18"/>
    <property type="match status" value="1"/>
</dbReference>
<dbReference type="Pfam" id="PF01965">
    <property type="entry name" value="DJ-1_PfpI"/>
    <property type="match status" value="1"/>
</dbReference>
<evidence type="ECO:0000313" key="5">
    <source>
        <dbReference type="EMBL" id="OUI77587.1"/>
    </source>
</evidence>
<sequence>MTYIQSIHIGILRYPNAQEATILGLRDLFIIANQIGQTIKEQSLPQLKVSIINLEDTINYADIAFLQSYTQEKCFSALIIPPDLSGIPKISTDDRYIKFLRLHYKKGTILASVCTGAFLLANTGLLTNRHVTTHWKYGNILKNFFPEILLQIDKLLVDDKDIITTSGGMCWADMGLCLINRLLGPTVMAETSKMCLLQPYRREQRHYSIFEPQMDHEDNNILKVQRWIETAKIKEPITLKTLSKISKLKIRTLQRRFVKATGLNITEYVQRYRVKQSQVFLQYTDMSVKQIAHNVGYNDDNAFSKVFIKIVGLKPNVYRQAFSVL</sequence>
<dbReference type="PANTHER" id="PTHR43130">
    <property type="entry name" value="ARAC-FAMILY TRANSCRIPTIONAL REGULATOR"/>
    <property type="match status" value="1"/>
</dbReference>
<dbReference type="InterPro" id="IPR009057">
    <property type="entry name" value="Homeodomain-like_sf"/>
</dbReference>
<dbReference type="InterPro" id="IPR052158">
    <property type="entry name" value="INH-QAR"/>
</dbReference>
<reference evidence="6" key="1">
    <citation type="submission" date="2014-06" db="EMBL/GenBank/DDBJ databases">
        <authorList>
            <person name="Winans N.J."/>
            <person name="Newell P.D."/>
            <person name="Douglas A.E."/>
        </authorList>
    </citation>
    <scope>NUCLEOTIDE SEQUENCE [LARGE SCALE GENOMIC DNA]</scope>
    <source>
        <strain evidence="6">DmL_052</strain>
    </source>
</reference>
<dbReference type="PANTHER" id="PTHR43130:SF3">
    <property type="entry name" value="HTH-TYPE TRANSCRIPTIONAL REGULATOR RV1931C"/>
    <property type="match status" value="1"/>
</dbReference>
<dbReference type="EMBL" id="JOPB01000048">
    <property type="protein sequence ID" value="OUI77587.1"/>
    <property type="molecule type" value="Genomic_DNA"/>
</dbReference>
<protein>
    <recommendedName>
        <fullName evidence="4">HTH araC/xylS-type domain-containing protein</fullName>
    </recommendedName>
</protein>
<name>A0A251ZSD9_9PROT</name>
<dbReference type="InterPro" id="IPR018060">
    <property type="entry name" value="HTH_AraC"/>
</dbReference>
<dbReference type="Proteomes" id="UP000194946">
    <property type="component" value="Unassembled WGS sequence"/>
</dbReference>
<dbReference type="InterPro" id="IPR018062">
    <property type="entry name" value="HTH_AraC-typ_CS"/>
</dbReference>
<keyword evidence="1" id="KW-0805">Transcription regulation</keyword>
<keyword evidence="6" id="KW-1185">Reference proteome</keyword>
<gene>
    <name evidence="5" type="ORF">HK18_06660</name>
</gene>
<accession>A0A251ZSD9</accession>
<feature type="domain" description="HTH araC/xylS-type" evidence="4">
    <location>
        <begin position="222"/>
        <end position="321"/>
    </location>
</feature>
<dbReference type="SUPFAM" id="SSF46689">
    <property type="entry name" value="Homeodomain-like"/>
    <property type="match status" value="1"/>
</dbReference>